<dbReference type="Pfam" id="PF21813">
    <property type="entry name" value="DUF6882"/>
    <property type="match status" value="1"/>
</dbReference>
<dbReference type="EMBL" id="JASSQD010000005">
    <property type="protein sequence ID" value="MDK9559765.1"/>
    <property type="molecule type" value="Genomic_DNA"/>
</dbReference>
<evidence type="ECO:0008006" key="3">
    <source>
        <dbReference type="Google" id="ProtNLM"/>
    </source>
</evidence>
<evidence type="ECO:0000313" key="1">
    <source>
        <dbReference type="EMBL" id="MDK9559765.1"/>
    </source>
</evidence>
<dbReference type="InterPro" id="IPR049249">
    <property type="entry name" value="DUF6882"/>
</dbReference>
<sequence>MNDDEFQEFIDSCFEELEEKQERLISEFGFGSFDKFQHDFEKEEIYLLKDGQVRVKAKLIPIGSFNTKSSTWMWGWANEAFPAPLRKKAEKLKQLEALTGFEMFGNEVAEIDPDMAWEIAGMALNLLGSEGAYRGPAGSTQYFYALEQVDNVYS</sequence>
<dbReference type="Proteomes" id="UP001223547">
    <property type="component" value="Unassembled WGS sequence"/>
</dbReference>
<organism evidence="1 2">
    <name type="scientific">Marinobacter albus</name>
    <dbReference type="NCBI Taxonomy" id="3030833"/>
    <lineage>
        <taxon>Bacteria</taxon>
        <taxon>Pseudomonadati</taxon>
        <taxon>Pseudomonadota</taxon>
        <taxon>Gammaproteobacteria</taxon>
        <taxon>Pseudomonadales</taxon>
        <taxon>Marinobacteraceae</taxon>
        <taxon>Marinobacter</taxon>
    </lineage>
</organism>
<dbReference type="RefSeq" id="WP_285369128.1">
    <property type="nucleotide sequence ID" value="NZ_JASSQD010000005.1"/>
</dbReference>
<comment type="caution">
    <text evidence="1">The sequence shown here is derived from an EMBL/GenBank/DDBJ whole genome shotgun (WGS) entry which is preliminary data.</text>
</comment>
<gene>
    <name evidence="1" type="ORF">QQF73_19195</name>
</gene>
<accession>A0ABT7HJT0</accession>
<reference evidence="1 2" key="1">
    <citation type="submission" date="2023-05" db="EMBL/GenBank/DDBJ databases">
        <title>Marinobacter albus sp. nov., a marine bacterium isolated from sand in a coastal intertidal zone of huludao.</title>
        <authorList>
            <person name="Deng T."/>
        </authorList>
    </citation>
    <scope>NUCLEOTIDE SEQUENCE [LARGE SCALE GENOMIC DNA]</scope>
    <source>
        <strain evidence="1 2">M216</strain>
    </source>
</reference>
<proteinExistence type="predicted"/>
<protein>
    <recommendedName>
        <fullName evidence="3">Phage protein</fullName>
    </recommendedName>
</protein>
<name>A0ABT7HJT0_9GAMM</name>
<evidence type="ECO:0000313" key="2">
    <source>
        <dbReference type="Proteomes" id="UP001223547"/>
    </source>
</evidence>
<keyword evidence="2" id="KW-1185">Reference proteome</keyword>